<dbReference type="OrthoDB" id="263617at2759"/>
<sequence>KIKRLSRRKKMILLGCEIKKELRWRWEQHKMDATLEAIGTNNINALRISADPDIDMEYIKGMSTLSIYDRNYRNPMQENISEVSMYIRPDVMRKLNNLDI</sequence>
<name>E2A2H8_CAMFO</name>
<protein>
    <submittedName>
        <fullName evidence="1">Uncharacterized protein</fullName>
    </submittedName>
</protein>
<proteinExistence type="predicted"/>
<dbReference type="OMA" id="KGEREMH"/>
<accession>E2A2H8</accession>
<dbReference type="InParanoid" id="E2A2H8"/>
<dbReference type="Proteomes" id="UP000000311">
    <property type="component" value="Unassembled WGS sequence"/>
</dbReference>
<reference evidence="1 2" key="1">
    <citation type="journal article" date="2010" name="Science">
        <title>Genomic comparison of the ants Camponotus floridanus and Harpegnathos saltator.</title>
        <authorList>
            <person name="Bonasio R."/>
            <person name="Zhang G."/>
            <person name="Ye C."/>
            <person name="Mutti N.S."/>
            <person name="Fang X."/>
            <person name="Qin N."/>
            <person name="Donahue G."/>
            <person name="Yang P."/>
            <person name="Li Q."/>
            <person name="Li C."/>
            <person name="Zhang P."/>
            <person name="Huang Z."/>
            <person name="Berger S.L."/>
            <person name="Reinberg D."/>
            <person name="Wang J."/>
            <person name="Liebig J."/>
        </authorList>
    </citation>
    <scope>NUCLEOTIDE SEQUENCE [LARGE SCALE GENOMIC DNA]</scope>
    <source>
        <strain evidence="2">C129</strain>
    </source>
</reference>
<feature type="non-terminal residue" evidence="1">
    <location>
        <position position="100"/>
    </location>
</feature>
<keyword evidence="2" id="KW-1185">Reference proteome</keyword>
<organism evidence="2">
    <name type="scientific">Camponotus floridanus</name>
    <name type="common">Florida carpenter ant</name>
    <dbReference type="NCBI Taxonomy" id="104421"/>
    <lineage>
        <taxon>Eukaryota</taxon>
        <taxon>Metazoa</taxon>
        <taxon>Ecdysozoa</taxon>
        <taxon>Arthropoda</taxon>
        <taxon>Hexapoda</taxon>
        <taxon>Insecta</taxon>
        <taxon>Pterygota</taxon>
        <taxon>Neoptera</taxon>
        <taxon>Endopterygota</taxon>
        <taxon>Hymenoptera</taxon>
        <taxon>Apocrita</taxon>
        <taxon>Aculeata</taxon>
        <taxon>Formicoidea</taxon>
        <taxon>Formicidae</taxon>
        <taxon>Formicinae</taxon>
        <taxon>Camponotus</taxon>
    </lineage>
</organism>
<evidence type="ECO:0000313" key="1">
    <source>
        <dbReference type="EMBL" id="EFN72381.1"/>
    </source>
</evidence>
<evidence type="ECO:0000313" key="2">
    <source>
        <dbReference type="Proteomes" id="UP000000311"/>
    </source>
</evidence>
<feature type="non-terminal residue" evidence="1">
    <location>
        <position position="1"/>
    </location>
</feature>
<dbReference type="AlphaFoldDB" id="E2A2H8"/>
<gene>
    <name evidence="1" type="ORF">EAG_16099</name>
</gene>
<dbReference type="EMBL" id="GL436038">
    <property type="protein sequence ID" value="EFN72381.1"/>
    <property type="molecule type" value="Genomic_DNA"/>
</dbReference>
<dbReference type="STRING" id="104421.E2A2H8"/>